<dbReference type="PROSITE" id="PS50929">
    <property type="entry name" value="ABC_TM1F"/>
    <property type="match status" value="1"/>
</dbReference>
<evidence type="ECO:0000256" key="5">
    <source>
        <dbReference type="ARBA" id="ARBA00022737"/>
    </source>
</evidence>
<evidence type="ECO:0000256" key="1">
    <source>
        <dbReference type="ARBA" id="ARBA00004128"/>
    </source>
</evidence>
<evidence type="ECO:0000256" key="4">
    <source>
        <dbReference type="ARBA" id="ARBA00022692"/>
    </source>
</evidence>
<proteinExistence type="inferred from homology"/>
<dbReference type="InterPro" id="IPR011527">
    <property type="entry name" value="ABC1_TM_dom"/>
</dbReference>
<dbReference type="PROSITE" id="PS00211">
    <property type="entry name" value="ABC_TRANSPORTER_1"/>
    <property type="match status" value="2"/>
</dbReference>
<dbReference type="GO" id="GO:0005774">
    <property type="term" value="C:vacuolar membrane"/>
    <property type="evidence" value="ECO:0007669"/>
    <property type="project" value="UniProtKB-SubCell"/>
</dbReference>
<dbReference type="InterPro" id="IPR050173">
    <property type="entry name" value="ABC_transporter_C-like"/>
</dbReference>
<keyword evidence="4 13" id="KW-0812">Transmembrane</keyword>
<dbReference type="FunFam" id="3.40.50.300:FF:000074">
    <property type="entry name" value="Multidrug resistance-associated protein 5 isoform 1"/>
    <property type="match status" value="1"/>
</dbReference>
<dbReference type="Gene3D" id="3.40.50.300">
    <property type="entry name" value="P-loop containing nucleotide triphosphate hydrolases"/>
    <property type="match status" value="2"/>
</dbReference>
<dbReference type="PANTHER" id="PTHR24223">
    <property type="entry name" value="ATP-BINDING CASSETTE SUB-FAMILY C"/>
    <property type="match status" value="1"/>
</dbReference>
<feature type="region of interest" description="Disordered" evidence="12">
    <location>
        <begin position="305"/>
        <end position="341"/>
    </location>
</feature>
<keyword evidence="8 13" id="KW-1133">Transmembrane helix</keyword>
<feature type="transmembrane region" description="Helical" evidence="13">
    <location>
        <begin position="522"/>
        <end position="542"/>
    </location>
</feature>
<dbReference type="SUPFAM" id="SSF52540">
    <property type="entry name" value="P-loop containing nucleoside triphosphate hydrolases"/>
    <property type="match status" value="2"/>
</dbReference>
<evidence type="ECO:0000313" key="16">
    <source>
        <dbReference type="EMBL" id="JAT12325.1"/>
    </source>
</evidence>
<evidence type="ECO:0000256" key="2">
    <source>
        <dbReference type="ARBA" id="ARBA00009726"/>
    </source>
</evidence>
<sequence length="942" mass="103693">MLPQVMNSLVMTAVSMKRINKFLNNEELDPHSVTHDQTERDPIVVENGTFSWDSSDDNSTVLRNINLRVPAGSLVAVVGAVGSGKSSLLAAVLGEMEKLSGKVNTKGNIAYVPQLAWVQNATLRKNITCAHAFDKGTFKKVIKACALEQDLEILPGGDMTEIGEKGINLSGGQKQRISLARAVYSQADVYLLDDPLSAVDSHVGKHIFENVIGPTSVLHKKTRVLVTHGVTFLPETDVIVMMKDGQVVEMGSYRQLIKSKGPFADFLLQYLEEADEPDGKLEEIREELFKDPSLRDKYTRAISVRSEESTKTNSLQRQVSTESNTSGGPSSKTSLNKENLEKPGEVGKKKLMTVEEAETGSVKLSVFLYYFKAIGMFTGILTIFCIILYQVFLVSTNLWLSQWSSDTSTVVNGTQDVSKTHLYLSVYAALGVGQAIFNMVSNLSLSLGCLFAAAWLHSTMLQRILRAPMSYFDTTPLGRIVNRFSKDIDTCDTMLSFNLNAFLGLAVQVLATVAVITYSTPAFIVAIIPIIIFNFFLQRFFVATSRQLKRLESTTRSPIYSHFSETVQGAQSIRAYGMQEVFISQSEEKVDLNQTCNFPNMTAMRWLAIRLESVSNLIVFFSALFAVLYRGSLDAGLAGLSITYALQVTGTLNFFVRSSADVETNIVAVERIKEYTEIKQEAAWTVQPKIDPLWPTNGNIEFTDYKVRYRDGLELVLGGVTCNINPGEKVGIVGRTGAGKSSLTLALFRILEAAGGSISIDGTNIASVGLHDLRSRLTIIPQDPVLFSGTLRNNLDPFDKETDQSLWKALELSNLKPFVSGLPLGLNHLISEGGDNLSVGQKQLICLSRALLRKTKVLILDEATAAVDLETDEIIQNTIRSEFKGCTVLTIAHRLNTIMDYNRILVLDRGKVKEFDAPNTLVQNPQSIFHSMVKDAGIISSS</sequence>
<dbReference type="GO" id="GO:0015431">
    <property type="term" value="F:ABC-type glutathione S-conjugate transporter activity"/>
    <property type="evidence" value="ECO:0007669"/>
    <property type="project" value="UniProtKB-EC"/>
</dbReference>
<feature type="domain" description="ABC transporter" evidence="14">
    <location>
        <begin position="43"/>
        <end position="269"/>
    </location>
</feature>
<keyword evidence="9 13" id="KW-0472">Membrane</keyword>
<evidence type="ECO:0000256" key="7">
    <source>
        <dbReference type="ARBA" id="ARBA00022840"/>
    </source>
</evidence>
<accession>A0A1B6KLL2</accession>
<feature type="domain" description="ABC transmembrane type-1" evidence="15">
    <location>
        <begin position="380"/>
        <end position="664"/>
    </location>
</feature>
<keyword evidence="6" id="KW-0547">Nucleotide-binding</keyword>
<evidence type="ECO:0000259" key="14">
    <source>
        <dbReference type="PROSITE" id="PS50893"/>
    </source>
</evidence>
<evidence type="ECO:0000256" key="13">
    <source>
        <dbReference type="SAM" id="Phobius"/>
    </source>
</evidence>
<evidence type="ECO:0000256" key="12">
    <source>
        <dbReference type="SAM" id="MobiDB-lite"/>
    </source>
</evidence>
<dbReference type="InterPro" id="IPR003439">
    <property type="entry name" value="ABC_transporter-like_ATP-bd"/>
</dbReference>
<dbReference type="AlphaFoldDB" id="A0A1B6KLL2"/>
<dbReference type="Pfam" id="PF00664">
    <property type="entry name" value="ABC_membrane"/>
    <property type="match status" value="1"/>
</dbReference>
<gene>
    <name evidence="16" type="ORF">g.28622</name>
</gene>
<feature type="domain" description="ABC transporter" evidence="14">
    <location>
        <begin position="700"/>
        <end position="934"/>
    </location>
</feature>
<reference evidence="16" key="1">
    <citation type="submission" date="2015-11" db="EMBL/GenBank/DDBJ databases">
        <title>De novo transcriptome assembly of four potential Pierce s Disease insect vectors from Arizona vineyards.</title>
        <authorList>
            <person name="Tassone E.E."/>
        </authorList>
    </citation>
    <scope>NUCLEOTIDE SEQUENCE</scope>
</reference>
<dbReference type="FunFam" id="3.40.50.300:FF:000293">
    <property type="entry name" value="ATP binding cassette subfamily C member 1"/>
    <property type="match status" value="1"/>
</dbReference>
<dbReference type="InterPro" id="IPR036640">
    <property type="entry name" value="ABC1_TM_sf"/>
</dbReference>
<dbReference type="EC" id="7.6.2.3" evidence="10"/>
<dbReference type="Gene3D" id="1.20.1560.10">
    <property type="entry name" value="ABC transporter type 1, transmembrane domain"/>
    <property type="match status" value="1"/>
</dbReference>
<feature type="compositionally biased region" description="Polar residues" evidence="12">
    <location>
        <begin position="311"/>
        <end position="337"/>
    </location>
</feature>
<dbReference type="PANTHER" id="PTHR24223:SF443">
    <property type="entry name" value="MULTIDRUG-RESISTANCE LIKE PROTEIN 1, ISOFORM I"/>
    <property type="match status" value="1"/>
</dbReference>
<feature type="transmembrane region" description="Helical" evidence="13">
    <location>
        <begin position="607"/>
        <end position="629"/>
    </location>
</feature>
<evidence type="ECO:0000256" key="6">
    <source>
        <dbReference type="ARBA" id="ARBA00022741"/>
    </source>
</evidence>
<organism evidence="16">
    <name type="scientific">Graphocephala atropunctata</name>
    <dbReference type="NCBI Taxonomy" id="36148"/>
    <lineage>
        <taxon>Eukaryota</taxon>
        <taxon>Metazoa</taxon>
        <taxon>Ecdysozoa</taxon>
        <taxon>Arthropoda</taxon>
        <taxon>Hexapoda</taxon>
        <taxon>Insecta</taxon>
        <taxon>Pterygota</taxon>
        <taxon>Neoptera</taxon>
        <taxon>Paraneoptera</taxon>
        <taxon>Hemiptera</taxon>
        <taxon>Auchenorrhyncha</taxon>
        <taxon>Membracoidea</taxon>
        <taxon>Cicadellidae</taxon>
        <taxon>Cicadellinae</taxon>
        <taxon>Cicadellini</taxon>
        <taxon>Graphocephala</taxon>
    </lineage>
</organism>
<dbReference type="Pfam" id="PF00005">
    <property type="entry name" value="ABC_tran"/>
    <property type="match status" value="2"/>
</dbReference>
<dbReference type="CDD" id="cd18603">
    <property type="entry name" value="ABC_6TM_MRP1_2_3_6_D2_like"/>
    <property type="match status" value="1"/>
</dbReference>
<comment type="catalytic activity">
    <reaction evidence="11">
        <text>leukotriene C4(in) + ATP + H2O = leukotriene C4(out) + ADP + phosphate + H(+)</text>
        <dbReference type="Rhea" id="RHEA:38963"/>
        <dbReference type="ChEBI" id="CHEBI:15377"/>
        <dbReference type="ChEBI" id="CHEBI:15378"/>
        <dbReference type="ChEBI" id="CHEBI:30616"/>
        <dbReference type="ChEBI" id="CHEBI:43474"/>
        <dbReference type="ChEBI" id="CHEBI:57973"/>
        <dbReference type="ChEBI" id="CHEBI:456216"/>
    </reaction>
    <physiologicalReaction direction="left-to-right" evidence="11">
        <dbReference type="Rhea" id="RHEA:38964"/>
    </physiologicalReaction>
</comment>
<dbReference type="FunFam" id="1.20.1560.10:FF:000001">
    <property type="entry name" value="ATP-binding cassette subfamily C member 1"/>
    <property type="match status" value="1"/>
</dbReference>
<dbReference type="CDD" id="cd03244">
    <property type="entry name" value="ABCC_MRP_domain2"/>
    <property type="match status" value="1"/>
</dbReference>
<feature type="transmembrane region" description="Helical" evidence="13">
    <location>
        <begin position="495"/>
        <end position="516"/>
    </location>
</feature>
<keyword evidence="5" id="KW-0677">Repeat</keyword>
<evidence type="ECO:0000256" key="11">
    <source>
        <dbReference type="ARBA" id="ARBA00047523"/>
    </source>
</evidence>
<dbReference type="PROSITE" id="PS50893">
    <property type="entry name" value="ABC_TRANSPORTER_2"/>
    <property type="match status" value="2"/>
</dbReference>
<evidence type="ECO:0000256" key="3">
    <source>
        <dbReference type="ARBA" id="ARBA00022448"/>
    </source>
</evidence>
<evidence type="ECO:0000256" key="9">
    <source>
        <dbReference type="ARBA" id="ARBA00023136"/>
    </source>
</evidence>
<dbReference type="SMART" id="SM00382">
    <property type="entry name" value="AAA"/>
    <property type="match status" value="2"/>
</dbReference>
<dbReference type="GO" id="GO:0016887">
    <property type="term" value="F:ATP hydrolysis activity"/>
    <property type="evidence" value="ECO:0007669"/>
    <property type="project" value="InterPro"/>
</dbReference>
<protein>
    <recommendedName>
        <fullName evidence="10">ABC-type glutathione-S-conjugate transporter</fullName>
        <ecNumber evidence="10">7.6.2.3</ecNumber>
    </recommendedName>
</protein>
<dbReference type="InterPro" id="IPR027417">
    <property type="entry name" value="P-loop_NTPase"/>
</dbReference>
<keyword evidence="7" id="KW-0067">ATP-binding</keyword>
<dbReference type="InterPro" id="IPR003593">
    <property type="entry name" value="AAA+_ATPase"/>
</dbReference>
<dbReference type="SUPFAM" id="SSF90123">
    <property type="entry name" value="ABC transporter transmembrane region"/>
    <property type="match status" value="1"/>
</dbReference>
<evidence type="ECO:0000259" key="15">
    <source>
        <dbReference type="PROSITE" id="PS50929"/>
    </source>
</evidence>
<evidence type="ECO:0000256" key="8">
    <source>
        <dbReference type="ARBA" id="ARBA00022989"/>
    </source>
</evidence>
<keyword evidence="3" id="KW-0813">Transport</keyword>
<dbReference type="GO" id="GO:0005524">
    <property type="term" value="F:ATP binding"/>
    <property type="evidence" value="ECO:0007669"/>
    <property type="project" value="UniProtKB-KW"/>
</dbReference>
<feature type="transmembrane region" description="Helical" evidence="13">
    <location>
        <begin position="369"/>
        <end position="392"/>
    </location>
</feature>
<comment type="similarity">
    <text evidence="2">Belongs to the ABC transporter superfamily. ABCC family. Conjugate transporter (TC 3.A.1.208) subfamily.</text>
</comment>
<comment type="subcellular location">
    <subcellularLocation>
        <location evidence="1">Vacuole membrane</location>
        <topology evidence="1">Multi-pass membrane protein</topology>
    </subcellularLocation>
</comment>
<evidence type="ECO:0000256" key="10">
    <source>
        <dbReference type="ARBA" id="ARBA00024220"/>
    </source>
</evidence>
<dbReference type="EMBL" id="GEBQ01027652">
    <property type="protein sequence ID" value="JAT12325.1"/>
    <property type="molecule type" value="Transcribed_RNA"/>
</dbReference>
<dbReference type="InterPro" id="IPR017871">
    <property type="entry name" value="ABC_transporter-like_CS"/>
</dbReference>
<name>A0A1B6KLL2_9HEMI</name>
<dbReference type="CDD" id="cd03250">
    <property type="entry name" value="ABCC_MRP_domain1"/>
    <property type="match status" value="1"/>
</dbReference>